<keyword evidence="3" id="KW-1185">Reference proteome</keyword>
<dbReference type="Pfam" id="PF12844">
    <property type="entry name" value="HTH_19"/>
    <property type="match status" value="1"/>
</dbReference>
<evidence type="ECO:0000259" key="1">
    <source>
        <dbReference type="PROSITE" id="PS50943"/>
    </source>
</evidence>
<gene>
    <name evidence="2" type="ORF">J34TS1_09690</name>
</gene>
<reference evidence="2 3" key="1">
    <citation type="submission" date="2021-03" db="EMBL/GenBank/DDBJ databases">
        <title>Antimicrobial resistance genes in bacteria isolated from Japanese honey, and their potential for conferring macrolide and lincosamide resistance in the American foulbrood pathogen Paenibacillus larvae.</title>
        <authorList>
            <person name="Okamoto M."/>
            <person name="Kumagai M."/>
            <person name="Kanamori H."/>
            <person name="Takamatsu D."/>
        </authorList>
    </citation>
    <scope>NUCLEOTIDE SEQUENCE [LARGE SCALE GENOMIC DNA]</scope>
    <source>
        <strain evidence="2 3">J34TS1</strain>
    </source>
</reference>
<name>A0A919Y8K4_9BACL</name>
<dbReference type="CDD" id="cd00093">
    <property type="entry name" value="HTH_XRE"/>
    <property type="match status" value="1"/>
</dbReference>
<evidence type="ECO:0000313" key="2">
    <source>
        <dbReference type="EMBL" id="GIO46204.1"/>
    </source>
</evidence>
<evidence type="ECO:0000313" key="3">
    <source>
        <dbReference type="Proteomes" id="UP000682811"/>
    </source>
</evidence>
<organism evidence="2 3">
    <name type="scientific">Paenibacillus azoreducens</name>
    <dbReference type="NCBI Taxonomy" id="116718"/>
    <lineage>
        <taxon>Bacteria</taxon>
        <taxon>Bacillati</taxon>
        <taxon>Bacillota</taxon>
        <taxon>Bacilli</taxon>
        <taxon>Bacillales</taxon>
        <taxon>Paenibacillaceae</taxon>
        <taxon>Paenibacillus</taxon>
    </lineage>
</organism>
<dbReference type="SMART" id="SM00530">
    <property type="entry name" value="HTH_XRE"/>
    <property type="match status" value="1"/>
</dbReference>
<sequence length="130" mass="14881">MAKTQLEDMGERLKTARINRKLTKVEVYRRTQIQPDTLELYESAQSEPDLLSLAKFSDTYKVSLDWLITGFEANSNSRLFAAEREVKRLRSIVEEQSRMIAAIQTLVNAGVGNFFSEQRKREAGPNKIAK</sequence>
<comment type="caution">
    <text evidence="2">The sequence shown here is derived from an EMBL/GenBank/DDBJ whole genome shotgun (WGS) entry which is preliminary data.</text>
</comment>
<protein>
    <recommendedName>
        <fullName evidence="1">HTH cro/C1-type domain-containing protein</fullName>
    </recommendedName>
</protein>
<accession>A0A919Y8K4</accession>
<proteinExistence type="predicted"/>
<dbReference type="InterPro" id="IPR010982">
    <property type="entry name" value="Lambda_DNA-bd_dom_sf"/>
</dbReference>
<dbReference type="Proteomes" id="UP000682811">
    <property type="component" value="Unassembled WGS sequence"/>
</dbReference>
<dbReference type="InterPro" id="IPR001387">
    <property type="entry name" value="Cro/C1-type_HTH"/>
</dbReference>
<dbReference type="PROSITE" id="PS50943">
    <property type="entry name" value="HTH_CROC1"/>
    <property type="match status" value="1"/>
</dbReference>
<dbReference type="Gene3D" id="1.10.260.40">
    <property type="entry name" value="lambda repressor-like DNA-binding domains"/>
    <property type="match status" value="1"/>
</dbReference>
<dbReference type="EMBL" id="BORT01000003">
    <property type="protein sequence ID" value="GIO46204.1"/>
    <property type="molecule type" value="Genomic_DNA"/>
</dbReference>
<dbReference type="AlphaFoldDB" id="A0A919Y8K4"/>
<feature type="domain" description="HTH cro/C1-type" evidence="1">
    <location>
        <begin position="13"/>
        <end position="67"/>
    </location>
</feature>
<dbReference type="SUPFAM" id="SSF47413">
    <property type="entry name" value="lambda repressor-like DNA-binding domains"/>
    <property type="match status" value="1"/>
</dbReference>
<dbReference type="GO" id="GO:0003677">
    <property type="term" value="F:DNA binding"/>
    <property type="evidence" value="ECO:0007669"/>
    <property type="project" value="InterPro"/>
</dbReference>
<dbReference type="RefSeq" id="WP_212977263.1">
    <property type="nucleotide sequence ID" value="NZ_AP025343.1"/>
</dbReference>